<dbReference type="Pfam" id="PF04055">
    <property type="entry name" value="Radical_SAM"/>
    <property type="match status" value="1"/>
</dbReference>
<comment type="cofactor">
    <cofactor evidence="1">
        <name>[4Fe-4S] cluster</name>
        <dbReference type="ChEBI" id="CHEBI:49883"/>
    </cofactor>
</comment>
<keyword evidence="2" id="KW-0004">4Fe-4S</keyword>
<dbReference type="PANTHER" id="PTHR30352:SF13">
    <property type="entry name" value="GLYCYL-RADICAL ENZYME ACTIVATING ENZYME YJJW-RELATED"/>
    <property type="match status" value="1"/>
</dbReference>
<dbReference type="NCBIfam" id="TIGR02495">
    <property type="entry name" value="NrdG2"/>
    <property type="match status" value="1"/>
</dbReference>
<dbReference type="InterPro" id="IPR012840">
    <property type="entry name" value="NrdG2"/>
</dbReference>
<keyword evidence="6" id="KW-0411">Iron-sulfur</keyword>
<reference evidence="8 9" key="1">
    <citation type="submission" date="2020-06" db="EMBL/GenBank/DDBJ databases">
        <title>High-quality draft genome of sulfate reducer Desulfobacter latus type strain AcrS2 isolated from marine sediment.</title>
        <authorList>
            <person name="Hoppe M."/>
            <person name="Larsen C.K."/>
            <person name="Marshall I.P.G."/>
            <person name="Schramm A."/>
            <person name="Marietou A.G."/>
        </authorList>
    </citation>
    <scope>NUCLEOTIDE SEQUENCE [LARGE SCALE GENOMIC DNA]</scope>
    <source>
        <strain evidence="8 9">AcRS2</strain>
    </source>
</reference>
<dbReference type="EMBL" id="JACADJ010000072">
    <property type="protein sequence ID" value="NWH06381.1"/>
    <property type="molecule type" value="Genomic_DNA"/>
</dbReference>
<dbReference type="CDD" id="cd01335">
    <property type="entry name" value="Radical_SAM"/>
    <property type="match status" value="1"/>
</dbReference>
<feature type="domain" description="Radical SAM core" evidence="7">
    <location>
        <begin position="13"/>
        <end position="240"/>
    </location>
</feature>
<evidence type="ECO:0000313" key="8">
    <source>
        <dbReference type="EMBL" id="NWH06381.1"/>
    </source>
</evidence>
<dbReference type="InterPro" id="IPR058240">
    <property type="entry name" value="rSAM_sf"/>
</dbReference>
<keyword evidence="4" id="KW-0479">Metal-binding</keyword>
<evidence type="ECO:0000256" key="2">
    <source>
        <dbReference type="ARBA" id="ARBA00022485"/>
    </source>
</evidence>
<dbReference type="SFLD" id="SFLDS00029">
    <property type="entry name" value="Radical_SAM"/>
    <property type="match status" value="1"/>
</dbReference>
<dbReference type="InterPro" id="IPR013785">
    <property type="entry name" value="Aldolase_TIM"/>
</dbReference>
<keyword evidence="9" id="KW-1185">Reference proteome</keyword>
<gene>
    <name evidence="8" type="ORF">HXW94_15560</name>
</gene>
<dbReference type="SUPFAM" id="SSF102114">
    <property type="entry name" value="Radical SAM enzymes"/>
    <property type="match status" value="1"/>
</dbReference>
<evidence type="ECO:0000313" key="9">
    <source>
        <dbReference type="Proteomes" id="UP000553343"/>
    </source>
</evidence>
<proteinExistence type="predicted"/>
<keyword evidence="3" id="KW-0949">S-adenosyl-L-methionine</keyword>
<dbReference type="AlphaFoldDB" id="A0A850T5L0"/>
<dbReference type="Proteomes" id="UP000553343">
    <property type="component" value="Unassembled WGS sequence"/>
</dbReference>
<dbReference type="PANTHER" id="PTHR30352">
    <property type="entry name" value="PYRUVATE FORMATE-LYASE-ACTIVATING ENZYME"/>
    <property type="match status" value="1"/>
</dbReference>
<evidence type="ECO:0000256" key="5">
    <source>
        <dbReference type="ARBA" id="ARBA00023004"/>
    </source>
</evidence>
<dbReference type="PROSITE" id="PS51918">
    <property type="entry name" value="RADICAL_SAM"/>
    <property type="match status" value="1"/>
</dbReference>
<dbReference type="InterPro" id="IPR007197">
    <property type="entry name" value="rSAM"/>
</dbReference>
<protein>
    <submittedName>
        <fullName evidence="8">Anaerobic ribonucleoside-triphosphate reductase activating protein</fullName>
    </submittedName>
</protein>
<evidence type="ECO:0000256" key="6">
    <source>
        <dbReference type="ARBA" id="ARBA00023014"/>
    </source>
</evidence>
<accession>A0A850T5L0</accession>
<organism evidence="8 9">
    <name type="scientific">Desulfobacter latus</name>
    <dbReference type="NCBI Taxonomy" id="2292"/>
    <lineage>
        <taxon>Bacteria</taxon>
        <taxon>Pseudomonadati</taxon>
        <taxon>Thermodesulfobacteriota</taxon>
        <taxon>Desulfobacteria</taxon>
        <taxon>Desulfobacterales</taxon>
        <taxon>Desulfobacteraceae</taxon>
        <taxon>Desulfobacter</taxon>
    </lineage>
</organism>
<evidence type="ECO:0000256" key="1">
    <source>
        <dbReference type="ARBA" id="ARBA00001966"/>
    </source>
</evidence>
<evidence type="ECO:0000256" key="4">
    <source>
        <dbReference type="ARBA" id="ARBA00022723"/>
    </source>
</evidence>
<dbReference type="GO" id="GO:0046872">
    <property type="term" value="F:metal ion binding"/>
    <property type="evidence" value="ECO:0007669"/>
    <property type="project" value="UniProtKB-KW"/>
</dbReference>
<dbReference type="GO" id="GO:0051539">
    <property type="term" value="F:4 iron, 4 sulfur cluster binding"/>
    <property type="evidence" value="ECO:0007669"/>
    <property type="project" value="UniProtKB-KW"/>
</dbReference>
<dbReference type="SFLD" id="SFLDG01094">
    <property type="entry name" value="Uncharacterised_Radical_SAM_Su"/>
    <property type="match status" value="1"/>
</dbReference>
<dbReference type="Gene3D" id="3.20.20.70">
    <property type="entry name" value="Aldolase class I"/>
    <property type="match status" value="1"/>
</dbReference>
<evidence type="ECO:0000259" key="7">
    <source>
        <dbReference type="PROSITE" id="PS51918"/>
    </source>
</evidence>
<dbReference type="GO" id="GO:0003824">
    <property type="term" value="F:catalytic activity"/>
    <property type="evidence" value="ECO:0007669"/>
    <property type="project" value="InterPro"/>
</dbReference>
<keyword evidence="5" id="KW-0408">Iron</keyword>
<dbReference type="RefSeq" id="WP_178367832.1">
    <property type="nucleotide sequence ID" value="NZ_JACADJ010000072.1"/>
</dbReference>
<sequence length="240" mass="26490">MYIGGFQKNSLIDFPGTIACVVFTRGCNFICPYCHNPDLVAGTAGPDGDGSAGSDTPDQEDILNFLDKRKGIIEGLVVTGGEPTLQADLTDFIKTVRQMGYKIKLDTNGTAPRILDVLFDQGLVDYVAMDIKTDIDHYPMVMKNPKQLDRVIESISLIIKKSPAYEFRTTCARPFVTPDIMENIGKMIRGAASYVLQPCSRNVDMLDPDFAAVEDHFLSVDDMEALKAAVLPFVENTRIR</sequence>
<evidence type="ECO:0000256" key="3">
    <source>
        <dbReference type="ARBA" id="ARBA00022691"/>
    </source>
</evidence>
<comment type="caution">
    <text evidence="8">The sequence shown here is derived from an EMBL/GenBank/DDBJ whole genome shotgun (WGS) entry which is preliminary data.</text>
</comment>
<dbReference type="InterPro" id="IPR034457">
    <property type="entry name" value="Organic_radical-activating"/>
</dbReference>
<name>A0A850T5L0_9BACT</name>